<dbReference type="PROSITE" id="PS51186">
    <property type="entry name" value="GNAT"/>
    <property type="match status" value="1"/>
</dbReference>
<organism evidence="4 5">
    <name type="scientific">Acinetobacter qingfengensis</name>
    <dbReference type="NCBI Taxonomy" id="1262585"/>
    <lineage>
        <taxon>Bacteria</taxon>
        <taxon>Pseudomonadati</taxon>
        <taxon>Pseudomonadota</taxon>
        <taxon>Gammaproteobacteria</taxon>
        <taxon>Moraxellales</taxon>
        <taxon>Moraxellaceae</taxon>
        <taxon>Acinetobacter</taxon>
    </lineage>
</organism>
<evidence type="ECO:0000313" key="5">
    <source>
        <dbReference type="Proteomes" id="UP000185895"/>
    </source>
</evidence>
<dbReference type="STRING" id="1262585.BJI46_09695"/>
<dbReference type="SUPFAM" id="SSF55729">
    <property type="entry name" value="Acyl-CoA N-acyltransferases (Nat)"/>
    <property type="match status" value="1"/>
</dbReference>
<dbReference type="RefSeq" id="WP_070069080.1">
    <property type="nucleotide sequence ID" value="NZ_MKKK01000008.1"/>
</dbReference>
<gene>
    <name evidence="4" type="ORF">BJI46_09695</name>
</gene>
<reference evidence="4 5" key="1">
    <citation type="submission" date="2016-09" db="EMBL/GenBank/DDBJ databases">
        <authorList>
            <person name="Capua I."/>
            <person name="De Benedictis P."/>
            <person name="Joannis T."/>
            <person name="Lombin L.H."/>
            <person name="Cattoli G."/>
        </authorList>
    </citation>
    <scope>NUCLEOTIDE SEQUENCE [LARGE SCALE GENOMIC DNA]</scope>
    <source>
        <strain evidence="4 5">ANC 4671</strain>
    </source>
</reference>
<dbReference type="Proteomes" id="UP000185895">
    <property type="component" value="Unassembled WGS sequence"/>
</dbReference>
<evidence type="ECO:0000256" key="2">
    <source>
        <dbReference type="ARBA" id="ARBA00072224"/>
    </source>
</evidence>
<dbReference type="PANTHER" id="PTHR13355">
    <property type="entry name" value="GLUCOSAMINE 6-PHOSPHATE N-ACETYLTRANSFERASE"/>
    <property type="match status" value="1"/>
</dbReference>
<evidence type="ECO:0000256" key="1">
    <source>
        <dbReference type="ARBA" id="ARBA00009623"/>
    </source>
</evidence>
<dbReference type="InterPro" id="IPR039143">
    <property type="entry name" value="GNPNAT1-like"/>
</dbReference>
<dbReference type="InterPro" id="IPR016181">
    <property type="entry name" value="Acyl_CoA_acyltransferase"/>
</dbReference>
<evidence type="ECO:0000313" key="4">
    <source>
        <dbReference type="EMBL" id="OEY97493.1"/>
    </source>
</evidence>
<feature type="domain" description="N-acetyltransferase" evidence="3">
    <location>
        <begin position="8"/>
        <end position="154"/>
    </location>
</feature>
<dbReference type="PANTHER" id="PTHR13355:SF11">
    <property type="entry name" value="GLUCOSAMINE 6-PHOSPHATE N-ACETYLTRANSFERASE"/>
    <property type="match status" value="1"/>
</dbReference>
<comment type="caution">
    <text evidence="4">The sequence shown here is derived from an EMBL/GenBank/DDBJ whole genome shotgun (WGS) entry which is preliminary data.</text>
</comment>
<dbReference type="Gene3D" id="3.40.630.30">
    <property type="match status" value="1"/>
</dbReference>
<name>A0A1E7RDY5_9GAMM</name>
<sequence>MQLQWQLQHSSQLSLQQLYEILALRNQAFIVEQNCPYQDLDGLDLLASTYHVLAYRKEGKLVAISRLLDVGQAQQDVRIGRVVVTSEYRGYGVGDQLMAQSLQHAQQLKMSQQGIYLSAQAHLQHFYAKFGFQTVTEPYLEDEIPHVGMRNSNL</sequence>
<evidence type="ECO:0000259" key="3">
    <source>
        <dbReference type="PROSITE" id="PS51186"/>
    </source>
</evidence>
<dbReference type="OrthoDB" id="9796171at2"/>
<comment type="similarity">
    <text evidence="1">Belongs to the UPF0039 (ElaA) family.</text>
</comment>
<dbReference type="CDD" id="cd04301">
    <property type="entry name" value="NAT_SF"/>
    <property type="match status" value="1"/>
</dbReference>
<dbReference type="Pfam" id="PF13673">
    <property type="entry name" value="Acetyltransf_10"/>
    <property type="match status" value="1"/>
</dbReference>
<accession>A0A1E7RDY5</accession>
<dbReference type="FunFam" id="3.40.630.30:FF:000035">
    <property type="entry name" value="GNAT family N-acetyltransferase"/>
    <property type="match status" value="1"/>
</dbReference>
<keyword evidence="4" id="KW-0808">Transferase</keyword>
<proteinExistence type="inferred from homology"/>
<dbReference type="AlphaFoldDB" id="A0A1E7RDY5"/>
<protein>
    <recommendedName>
        <fullName evidence="2">Protein ElaA</fullName>
    </recommendedName>
</protein>
<keyword evidence="5" id="KW-1185">Reference proteome</keyword>
<dbReference type="GO" id="GO:0004343">
    <property type="term" value="F:glucosamine 6-phosphate N-acetyltransferase activity"/>
    <property type="evidence" value="ECO:0007669"/>
    <property type="project" value="TreeGrafter"/>
</dbReference>
<dbReference type="InterPro" id="IPR000182">
    <property type="entry name" value="GNAT_dom"/>
</dbReference>
<dbReference type="EMBL" id="MKKK01000008">
    <property type="protein sequence ID" value="OEY97493.1"/>
    <property type="molecule type" value="Genomic_DNA"/>
</dbReference>